<keyword evidence="9 13" id="KW-1133">Transmembrane helix</keyword>
<feature type="domain" description="Cytochrome b561 bacterial/Ni-hydrogenase" evidence="14">
    <location>
        <begin position="9"/>
        <end position="179"/>
    </location>
</feature>
<evidence type="ECO:0000256" key="9">
    <source>
        <dbReference type="ARBA" id="ARBA00022989"/>
    </source>
</evidence>
<comment type="caution">
    <text evidence="15">The sequence shown here is derived from an EMBL/GenBank/DDBJ whole genome shotgun (WGS) entry which is preliminary data.</text>
</comment>
<evidence type="ECO:0000256" key="2">
    <source>
        <dbReference type="ARBA" id="ARBA00004651"/>
    </source>
</evidence>
<dbReference type="Proteomes" id="UP001431449">
    <property type="component" value="Unassembled WGS sequence"/>
</dbReference>
<dbReference type="Gene3D" id="1.20.950.20">
    <property type="entry name" value="Transmembrane di-heme cytochromes, Chain C"/>
    <property type="match status" value="1"/>
</dbReference>
<dbReference type="SUPFAM" id="SSF81342">
    <property type="entry name" value="Transmembrane di-heme cytochromes"/>
    <property type="match status" value="1"/>
</dbReference>
<gene>
    <name evidence="15" type="ORF">M0G41_00145</name>
</gene>
<evidence type="ECO:0000256" key="12">
    <source>
        <dbReference type="ARBA" id="ARBA00037975"/>
    </source>
</evidence>
<keyword evidence="11 13" id="KW-0472">Membrane</keyword>
<accession>A0ABT0GC03</accession>
<evidence type="ECO:0000256" key="6">
    <source>
        <dbReference type="ARBA" id="ARBA00022692"/>
    </source>
</evidence>
<dbReference type="RefSeq" id="WP_248203988.1">
    <property type="nucleotide sequence ID" value="NZ_JALNMH010000001.1"/>
</dbReference>
<evidence type="ECO:0000256" key="8">
    <source>
        <dbReference type="ARBA" id="ARBA00022982"/>
    </source>
</evidence>
<evidence type="ECO:0000256" key="7">
    <source>
        <dbReference type="ARBA" id="ARBA00022723"/>
    </source>
</evidence>
<evidence type="ECO:0000256" key="5">
    <source>
        <dbReference type="ARBA" id="ARBA00022617"/>
    </source>
</evidence>
<feature type="transmembrane region" description="Helical" evidence="13">
    <location>
        <begin position="12"/>
        <end position="35"/>
    </location>
</feature>
<evidence type="ECO:0000256" key="11">
    <source>
        <dbReference type="ARBA" id="ARBA00023136"/>
    </source>
</evidence>
<comment type="subcellular location">
    <subcellularLocation>
        <location evidence="2">Cell membrane</location>
        <topology evidence="2">Multi-pass membrane protein</topology>
    </subcellularLocation>
</comment>
<comment type="cofactor">
    <cofactor evidence="1">
        <name>heme b</name>
        <dbReference type="ChEBI" id="CHEBI:60344"/>
    </cofactor>
</comment>
<dbReference type="InterPro" id="IPR052168">
    <property type="entry name" value="Cytochrome_b561_oxidase"/>
</dbReference>
<evidence type="ECO:0000256" key="13">
    <source>
        <dbReference type="SAM" id="Phobius"/>
    </source>
</evidence>
<dbReference type="PANTHER" id="PTHR30529:SF7">
    <property type="entry name" value="CYTOCHROME B561 BACTERIAL_NI-HYDROGENASE DOMAIN-CONTAINING PROTEIN"/>
    <property type="match status" value="1"/>
</dbReference>
<protein>
    <submittedName>
        <fullName evidence="15">Cytochrome b</fullName>
    </submittedName>
</protein>
<keyword evidence="10" id="KW-0408">Iron</keyword>
<keyword evidence="4" id="KW-1003">Cell membrane</keyword>
<keyword evidence="6 13" id="KW-0812">Transmembrane</keyword>
<dbReference type="Pfam" id="PF01292">
    <property type="entry name" value="Ni_hydr_CYTB"/>
    <property type="match status" value="1"/>
</dbReference>
<evidence type="ECO:0000256" key="10">
    <source>
        <dbReference type="ARBA" id="ARBA00023004"/>
    </source>
</evidence>
<keyword evidence="5" id="KW-0349">Heme</keyword>
<keyword evidence="16" id="KW-1185">Reference proteome</keyword>
<dbReference type="InterPro" id="IPR011577">
    <property type="entry name" value="Cyt_b561_bac/Ni-Hgenase"/>
</dbReference>
<keyword evidence="3" id="KW-0813">Transport</keyword>
<evidence type="ECO:0000259" key="14">
    <source>
        <dbReference type="Pfam" id="PF01292"/>
    </source>
</evidence>
<feature type="transmembrane region" description="Helical" evidence="13">
    <location>
        <begin position="88"/>
        <end position="110"/>
    </location>
</feature>
<feature type="transmembrane region" description="Helical" evidence="13">
    <location>
        <begin position="47"/>
        <end position="68"/>
    </location>
</feature>
<proteinExistence type="inferred from homology"/>
<evidence type="ECO:0000256" key="1">
    <source>
        <dbReference type="ARBA" id="ARBA00001970"/>
    </source>
</evidence>
<evidence type="ECO:0000313" key="16">
    <source>
        <dbReference type="Proteomes" id="UP001431449"/>
    </source>
</evidence>
<evidence type="ECO:0000313" key="15">
    <source>
        <dbReference type="EMBL" id="MCK7592074.1"/>
    </source>
</evidence>
<feature type="transmembrane region" description="Helical" evidence="13">
    <location>
        <begin position="146"/>
        <end position="163"/>
    </location>
</feature>
<evidence type="ECO:0000256" key="4">
    <source>
        <dbReference type="ARBA" id="ARBA00022475"/>
    </source>
</evidence>
<keyword evidence="8" id="KW-0249">Electron transport</keyword>
<dbReference type="PANTHER" id="PTHR30529">
    <property type="entry name" value="CYTOCHROME B561"/>
    <property type="match status" value="1"/>
</dbReference>
<dbReference type="InterPro" id="IPR016174">
    <property type="entry name" value="Di-haem_cyt_TM"/>
</dbReference>
<name>A0ABT0GC03_9GAMM</name>
<keyword evidence="7" id="KW-0479">Metal-binding</keyword>
<organism evidence="15 16">
    <name type="scientific">Pseudomarimonas salicorniae</name>
    <dbReference type="NCBI Taxonomy" id="2933270"/>
    <lineage>
        <taxon>Bacteria</taxon>
        <taxon>Pseudomonadati</taxon>
        <taxon>Pseudomonadota</taxon>
        <taxon>Gammaproteobacteria</taxon>
        <taxon>Lysobacterales</taxon>
        <taxon>Lysobacteraceae</taxon>
        <taxon>Pseudomarimonas</taxon>
    </lineage>
</organism>
<dbReference type="EMBL" id="JALNMH010000001">
    <property type="protein sequence ID" value="MCK7592074.1"/>
    <property type="molecule type" value="Genomic_DNA"/>
</dbReference>
<evidence type="ECO:0000256" key="3">
    <source>
        <dbReference type="ARBA" id="ARBA00022448"/>
    </source>
</evidence>
<comment type="similarity">
    <text evidence="12">Belongs to the cytochrome b561 family.</text>
</comment>
<reference evidence="15" key="1">
    <citation type="submission" date="2022-04" db="EMBL/GenBank/DDBJ databases">
        <title>Lysobacter sp. CAU 1642 isolated from sea sand.</title>
        <authorList>
            <person name="Kim W."/>
        </authorList>
    </citation>
    <scope>NUCLEOTIDE SEQUENCE</scope>
    <source>
        <strain evidence="15">CAU 1642</strain>
    </source>
</reference>
<sequence>MQWRNSEARWGLVAQSLHWLVALGVIGLAVVGLLMQELSISPTKVKIYALHKSVGLTVLALVVLRLAWRLFDARPPYPAGMPAWQRRLASLTHGLLYGLLLAMPITGWLYNSASNFALRWFGLFSVPSISAPDPELKALAQDLHTWGFYLLAALFAVHLGAALKHHLVDRDATLTRMLPFAGRKETP</sequence>